<organism evidence="3 4">
    <name type="scientific">Amphritea balenae</name>
    <dbReference type="NCBI Taxonomy" id="452629"/>
    <lineage>
        <taxon>Bacteria</taxon>
        <taxon>Pseudomonadati</taxon>
        <taxon>Pseudomonadota</taxon>
        <taxon>Gammaproteobacteria</taxon>
        <taxon>Oceanospirillales</taxon>
        <taxon>Oceanospirillaceae</taxon>
        <taxon>Amphritea</taxon>
    </lineage>
</organism>
<dbReference type="PANTHER" id="PTHR38834">
    <property type="entry name" value="PERIPLASMIC SUBSTRATE BINDING PROTEIN FAMILY 3"/>
    <property type="match status" value="1"/>
</dbReference>
<keyword evidence="1" id="KW-0732">Signal</keyword>
<dbReference type="InterPro" id="IPR001638">
    <property type="entry name" value="Solute-binding_3/MltF_N"/>
</dbReference>
<protein>
    <recommendedName>
        <fullName evidence="2">Solute-binding protein family 3/N-terminal domain-containing protein</fullName>
    </recommendedName>
</protein>
<dbReference type="Pfam" id="PF00497">
    <property type="entry name" value="SBP_bac_3"/>
    <property type="match status" value="1"/>
</dbReference>
<feature type="domain" description="Solute-binding protein family 3/N-terminal" evidence="2">
    <location>
        <begin position="27"/>
        <end position="248"/>
    </location>
</feature>
<reference evidence="3 4" key="1">
    <citation type="submission" date="2018-11" db="EMBL/GenBank/DDBJ databases">
        <title>The draft genome sequence of Amphritea balenae JAMM 1525T.</title>
        <authorList>
            <person name="Fang Z."/>
            <person name="Zhang Y."/>
            <person name="Han X."/>
        </authorList>
    </citation>
    <scope>NUCLEOTIDE SEQUENCE [LARGE SCALE GENOMIC DNA]</scope>
    <source>
        <strain evidence="3 4">JAMM 1525</strain>
    </source>
</reference>
<dbReference type="PANTHER" id="PTHR38834:SF3">
    <property type="entry name" value="SOLUTE-BINDING PROTEIN FAMILY 3_N-TERMINAL DOMAIN-CONTAINING PROTEIN"/>
    <property type="match status" value="1"/>
</dbReference>
<proteinExistence type="predicted"/>
<dbReference type="Proteomes" id="UP000267535">
    <property type="component" value="Unassembled WGS sequence"/>
</dbReference>
<dbReference type="SMART" id="SM00062">
    <property type="entry name" value="PBPb"/>
    <property type="match status" value="1"/>
</dbReference>
<dbReference type="OrthoDB" id="7354650at2"/>
<accession>A0A3P1SRC0</accession>
<dbReference type="Gene3D" id="3.40.190.10">
    <property type="entry name" value="Periplasmic binding protein-like II"/>
    <property type="match status" value="2"/>
</dbReference>
<feature type="chain" id="PRO_5017943399" description="Solute-binding protein family 3/N-terminal domain-containing protein" evidence="1">
    <location>
        <begin position="24"/>
        <end position="248"/>
    </location>
</feature>
<keyword evidence="4" id="KW-1185">Reference proteome</keyword>
<feature type="signal peptide" evidence="1">
    <location>
        <begin position="1"/>
        <end position="23"/>
    </location>
</feature>
<evidence type="ECO:0000313" key="3">
    <source>
        <dbReference type="EMBL" id="RRC99708.1"/>
    </source>
</evidence>
<evidence type="ECO:0000256" key="1">
    <source>
        <dbReference type="SAM" id="SignalP"/>
    </source>
</evidence>
<dbReference type="RefSeq" id="WP_124925898.1">
    <property type="nucleotide sequence ID" value="NZ_RQXV01000004.1"/>
</dbReference>
<dbReference type="AlphaFoldDB" id="A0A3P1SRC0"/>
<name>A0A3P1SRC0_9GAMM</name>
<sequence>MHISIQKILALVVITMLTRAVIAADEPVELFAIDYPPYTIVNDQAEISGIDVDVVIAAFNSVGVDVKFSTAPWKRIRKNLEHGYIAGYTSCAKRPARMAYILFSDRVSEANQVALMATNTDTRKLNNLTDLKHYKVTAIEGWAIQKELETKAIKHVTTPDMDSGIRAVLFRDIDVFYIGELTALYRAQQLGLKEKLKTKRFADKQRAEFYLCLSKEYPGNPELLKQFNTGLQRIKASGEFDAIYDKYL</sequence>
<evidence type="ECO:0000313" key="4">
    <source>
        <dbReference type="Proteomes" id="UP000267535"/>
    </source>
</evidence>
<dbReference type="EMBL" id="RQXV01000004">
    <property type="protein sequence ID" value="RRC99708.1"/>
    <property type="molecule type" value="Genomic_DNA"/>
</dbReference>
<dbReference type="SUPFAM" id="SSF53850">
    <property type="entry name" value="Periplasmic binding protein-like II"/>
    <property type="match status" value="1"/>
</dbReference>
<comment type="caution">
    <text evidence="3">The sequence shown here is derived from an EMBL/GenBank/DDBJ whole genome shotgun (WGS) entry which is preliminary data.</text>
</comment>
<gene>
    <name evidence="3" type="ORF">EHS89_09475</name>
</gene>
<evidence type="ECO:0000259" key="2">
    <source>
        <dbReference type="SMART" id="SM00062"/>
    </source>
</evidence>